<feature type="signal peptide" evidence="1">
    <location>
        <begin position="1"/>
        <end position="30"/>
    </location>
</feature>
<feature type="chain" id="PRO_5022145894" evidence="1">
    <location>
        <begin position="31"/>
        <end position="395"/>
    </location>
</feature>
<dbReference type="RefSeq" id="WP_145180214.1">
    <property type="nucleotide sequence ID" value="NZ_CP036266.1"/>
</dbReference>
<proteinExistence type="predicted"/>
<organism evidence="2 3">
    <name type="scientific">Gimesia chilikensis</name>
    <dbReference type="NCBI Taxonomy" id="2605989"/>
    <lineage>
        <taxon>Bacteria</taxon>
        <taxon>Pseudomonadati</taxon>
        <taxon>Planctomycetota</taxon>
        <taxon>Planctomycetia</taxon>
        <taxon>Planctomycetales</taxon>
        <taxon>Planctomycetaceae</taxon>
        <taxon>Gimesia</taxon>
    </lineage>
</organism>
<reference evidence="2 3" key="1">
    <citation type="submission" date="2019-02" db="EMBL/GenBank/DDBJ databases">
        <title>Deep-cultivation of Planctomycetes and their phenomic and genomic characterization uncovers novel biology.</title>
        <authorList>
            <person name="Wiegand S."/>
            <person name="Jogler M."/>
            <person name="Boedeker C."/>
            <person name="Pinto D."/>
            <person name="Vollmers J."/>
            <person name="Rivas-Marin E."/>
            <person name="Kohn T."/>
            <person name="Peeters S.H."/>
            <person name="Heuer A."/>
            <person name="Rast P."/>
            <person name="Oberbeckmann S."/>
            <person name="Bunk B."/>
            <person name="Jeske O."/>
            <person name="Meyerdierks A."/>
            <person name="Storesund J.E."/>
            <person name="Kallscheuer N."/>
            <person name="Luecker S."/>
            <person name="Lage O.M."/>
            <person name="Pohl T."/>
            <person name="Merkel B.J."/>
            <person name="Hornburger P."/>
            <person name="Mueller R.-W."/>
            <person name="Bruemmer F."/>
            <person name="Labrenz M."/>
            <person name="Spormann A.M."/>
            <person name="Op den Camp H."/>
            <person name="Overmann J."/>
            <person name="Amann R."/>
            <person name="Jetten M.S.M."/>
            <person name="Mascher T."/>
            <person name="Medema M.H."/>
            <person name="Devos D.P."/>
            <person name="Kaster A.-K."/>
            <person name="Ovreas L."/>
            <person name="Rohde M."/>
            <person name="Galperin M.Y."/>
            <person name="Jogler C."/>
        </authorList>
    </citation>
    <scope>NUCLEOTIDE SEQUENCE [LARGE SCALE GENOMIC DNA]</scope>
    <source>
        <strain evidence="2 3">HG66A1</strain>
    </source>
</reference>
<evidence type="ECO:0000313" key="2">
    <source>
        <dbReference type="EMBL" id="QDT18568.1"/>
    </source>
</evidence>
<accession>A0A517PGS0</accession>
<dbReference type="AlphaFoldDB" id="A0A517PGS0"/>
<sequence length="395" mass="44564" precursor="true">MTDRNRIRPCHGWPGLFCCLLITVLTTKLAACPFCPGASVPLTEKLTHAHTACLVRWVEGDTGTIEKPGHTVFKVLKVIKQSQGTQYEKGSLITVNHYHFSKPGGPFLLTGTHGPKPLWENPTAITPASYAYVMQAPSLQKPTTERLQYFLKFLEHQDMIIANDAFAEFANAPFEDIVPLTPQLPREKLHHWLSSKSTPAPRLGLYGLMLGLCGNEDDIDFMEDKINVQAQGLRSGIGGLMSGYLMLTGSEGLDHLERSKFQQKNTSPNELFAAREAVSFMWTYGKGRYQIPPERLRQSMRMLLNRPELADLVIADLARWQDWTVMDRLVSLYDAEGYDYKGIRQAIIRYLLVASRYSDPSDGGPDATTAARARKYLTLIRDRDPQLVKRAERFY</sequence>
<dbReference type="EMBL" id="CP036266">
    <property type="protein sequence ID" value="QDT18568.1"/>
    <property type="molecule type" value="Genomic_DNA"/>
</dbReference>
<protein>
    <submittedName>
        <fullName evidence="2">Uncharacterized protein</fullName>
    </submittedName>
</protein>
<name>A0A517PGS0_9PLAN</name>
<gene>
    <name evidence="2" type="ORF">HG66A1_03290</name>
</gene>
<keyword evidence="1" id="KW-0732">Signal</keyword>
<keyword evidence="3" id="KW-1185">Reference proteome</keyword>
<evidence type="ECO:0000256" key="1">
    <source>
        <dbReference type="SAM" id="SignalP"/>
    </source>
</evidence>
<dbReference type="OrthoDB" id="260790at2"/>
<dbReference type="Proteomes" id="UP000320421">
    <property type="component" value="Chromosome"/>
</dbReference>
<evidence type="ECO:0000313" key="3">
    <source>
        <dbReference type="Proteomes" id="UP000320421"/>
    </source>
</evidence>